<comment type="caution">
    <text evidence="1">The sequence shown here is derived from an EMBL/GenBank/DDBJ whole genome shotgun (WGS) entry which is preliminary data.</text>
</comment>
<dbReference type="AlphaFoldDB" id="X0UCX8"/>
<accession>X0UCX8</accession>
<evidence type="ECO:0000313" key="1">
    <source>
        <dbReference type="EMBL" id="GAF86325.1"/>
    </source>
</evidence>
<proteinExistence type="predicted"/>
<protein>
    <submittedName>
        <fullName evidence="1">Uncharacterized protein</fullName>
    </submittedName>
</protein>
<reference evidence="1" key="1">
    <citation type="journal article" date="2014" name="Front. Microbiol.">
        <title>High frequency of phylogenetically diverse reductive dehalogenase-homologous genes in deep subseafloor sedimentary metagenomes.</title>
        <authorList>
            <person name="Kawai M."/>
            <person name="Futagami T."/>
            <person name="Toyoda A."/>
            <person name="Takaki Y."/>
            <person name="Nishi S."/>
            <person name="Hori S."/>
            <person name="Arai W."/>
            <person name="Tsubouchi T."/>
            <person name="Morono Y."/>
            <person name="Uchiyama I."/>
            <person name="Ito T."/>
            <person name="Fujiyama A."/>
            <person name="Inagaki F."/>
            <person name="Takami H."/>
        </authorList>
    </citation>
    <scope>NUCLEOTIDE SEQUENCE</scope>
    <source>
        <strain evidence="1">Expedition CK06-06</strain>
    </source>
</reference>
<organism evidence="1">
    <name type="scientific">marine sediment metagenome</name>
    <dbReference type="NCBI Taxonomy" id="412755"/>
    <lineage>
        <taxon>unclassified sequences</taxon>
        <taxon>metagenomes</taxon>
        <taxon>ecological metagenomes</taxon>
    </lineage>
</organism>
<dbReference type="EMBL" id="BARS01017605">
    <property type="protein sequence ID" value="GAF86325.1"/>
    <property type="molecule type" value="Genomic_DNA"/>
</dbReference>
<sequence>RKRRLASLDDDPLEVRVGNIYIYECLRLTARVGDAGHDHENIV</sequence>
<gene>
    <name evidence="1" type="ORF">S01H1_28772</name>
</gene>
<feature type="non-terminal residue" evidence="1">
    <location>
        <position position="1"/>
    </location>
</feature>
<name>X0UCX8_9ZZZZ</name>